<keyword evidence="1" id="KW-0732">Signal</keyword>
<reference evidence="2 3" key="2">
    <citation type="submission" date="2008-08" db="EMBL/GenBank/DDBJ databases">
        <authorList>
            <person name="Fulton L."/>
            <person name="Clifton S."/>
            <person name="Fulton B."/>
            <person name="Xu J."/>
            <person name="Minx P."/>
            <person name="Pepin K.H."/>
            <person name="Johnson M."/>
            <person name="Thiruvilangam P."/>
            <person name="Bhonagiri V."/>
            <person name="Nash W.E."/>
            <person name="Mardis E.R."/>
            <person name="Wilson R.K."/>
        </authorList>
    </citation>
    <scope>NUCLEOTIDE SEQUENCE [LARGE SCALE GENOMIC DNA]</scope>
    <source>
        <strain evidence="3">DSM 17135 / JCM 12973 / M2</strain>
    </source>
</reference>
<reference evidence="2 3" key="1">
    <citation type="submission" date="2008-08" db="EMBL/GenBank/DDBJ databases">
        <title>Draft genome sequence of Bacteroides plebeius (DSM 17135).</title>
        <authorList>
            <person name="Sudarsanam P."/>
            <person name="Ley R."/>
            <person name="Guruge J."/>
            <person name="Turnbaugh P.J."/>
            <person name="Mahowald M."/>
            <person name="Liep D."/>
            <person name="Gordon J."/>
        </authorList>
    </citation>
    <scope>NUCLEOTIDE SEQUENCE [LARGE SCALE GENOMIC DNA]</scope>
    <source>
        <strain evidence="3">DSM 17135 / JCM 12973 / M2</strain>
    </source>
</reference>
<evidence type="ECO:0008006" key="4">
    <source>
        <dbReference type="Google" id="ProtNLM"/>
    </source>
</evidence>
<dbReference type="Pfam" id="PF16444">
    <property type="entry name" value="DUF5041"/>
    <property type="match status" value="1"/>
</dbReference>
<dbReference type="OrthoDB" id="1086461at2"/>
<evidence type="ECO:0000256" key="1">
    <source>
        <dbReference type="SAM" id="SignalP"/>
    </source>
</evidence>
<dbReference type="GeneID" id="43185591"/>
<name>B5D1L4_PHOPM</name>
<feature type="chain" id="PRO_5002829014" description="DUF5041 domain-containing protein" evidence="1">
    <location>
        <begin position="21"/>
        <end position="224"/>
    </location>
</feature>
<accession>B5D1L4</accession>
<dbReference type="eggNOG" id="ENOG5033WXJ">
    <property type="taxonomic scope" value="Bacteria"/>
</dbReference>
<dbReference type="InterPro" id="IPR032222">
    <property type="entry name" value="DUF5041"/>
</dbReference>
<comment type="caution">
    <text evidence="2">The sequence shown here is derived from an EMBL/GenBank/DDBJ whole genome shotgun (WGS) entry which is preliminary data.</text>
</comment>
<feature type="signal peptide" evidence="1">
    <location>
        <begin position="1"/>
        <end position="20"/>
    </location>
</feature>
<dbReference type="AlphaFoldDB" id="B5D1L4"/>
<dbReference type="HOGENOM" id="CLU_1227882_0_0_10"/>
<evidence type="ECO:0000313" key="3">
    <source>
        <dbReference type="Proteomes" id="UP000003452"/>
    </source>
</evidence>
<evidence type="ECO:0000313" key="2">
    <source>
        <dbReference type="EMBL" id="EDY94457.1"/>
    </source>
</evidence>
<dbReference type="EMBL" id="ABQC02000023">
    <property type="protein sequence ID" value="EDY94457.1"/>
    <property type="molecule type" value="Genomic_DNA"/>
</dbReference>
<gene>
    <name evidence="2" type="ORF">BACPLE_02858</name>
</gene>
<dbReference type="Proteomes" id="UP000003452">
    <property type="component" value="Unassembled WGS sequence"/>
</dbReference>
<sequence>MKKRVWMAIICLCLSAGLYAQDSLKVNTKQIGVEDIVDVLNVMRVKMFHFDLMPFLADTYEVQVYVEEHEQGKTSKRIELFRMGKNKELLKDSWRYKDLPEDTEVWNKITDLSLFLTSRNDSTTLLTIKVPNAMTTNVALKLHPLGKEKVYFYEARPYILRNNPNVDSLNIPLVLYGSGWVDEKYGFMRFCGEREIDGNDKTGMILSNVPHYYVVGVELHKVAK</sequence>
<dbReference type="RefSeq" id="WP_007562785.1">
    <property type="nucleotide sequence ID" value="NZ_DS990133.1"/>
</dbReference>
<organism evidence="2 3">
    <name type="scientific">Phocaeicola plebeius (strain DSM 17135 / JCM 12973 / CCUG 54634 / M2)</name>
    <name type="common">Bacteroides plebeius</name>
    <dbReference type="NCBI Taxonomy" id="484018"/>
    <lineage>
        <taxon>Bacteria</taxon>
        <taxon>Pseudomonadati</taxon>
        <taxon>Bacteroidota</taxon>
        <taxon>Bacteroidia</taxon>
        <taxon>Bacteroidales</taxon>
        <taxon>Bacteroidaceae</taxon>
        <taxon>Phocaeicola</taxon>
    </lineage>
</organism>
<proteinExistence type="predicted"/>
<protein>
    <recommendedName>
        <fullName evidence="4">DUF5041 domain-containing protein</fullName>
    </recommendedName>
</protein>